<keyword evidence="8" id="KW-1185">Reference proteome</keyword>
<dbReference type="EMBL" id="KQ484212">
    <property type="protein sequence ID" value="KYP36464.1"/>
    <property type="molecule type" value="Genomic_DNA"/>
</dbReference>
<dbReference type="GO" id="GO:0007623">
    <property type="term" value="P:circadian rhythm"/>
    <property type="evidence" value="ECO:0007669"/>
    <property type="project" value="EnsemblPlants"/>
</dbReference>
<dbReference type="InterPro" id="IPR001789">
    <property type="entry name" value="Sig_transdc_resp-reg_receiver"/>
</dbReference>
<evidence type="ECO:0000256" key="3">
    <source>
        <dbReference type="ARBA" id="ARBA00023163"/>
    </source>
</evidence>
<dbReference type="InterPro" id="IPR045279">
    <property type="entry name" value="ARR-like"/>
</dbReference>
<accession>A0A151R1L3</accession>
<feature type="compositionally biased region" description="Polar residues" evidence="5">
    <location>
        <begin position="493"/>
        <end position="509"/>
    </location>
</feature>
<dbReference type="Proteomes" id="UP000075243">
    <property type="component" value="Unassembled WGS sequence"/>
</dbReference>
<evidence type="ECO:0000313" key="8">
    <source>
        <dbReference type="Proteomes" id="UP000075243"/>
    </source>
</evidence>
<feature type="region of interest" description="Disordered" evidence="5">
    <location>
        <begin position="265"/>
        <end position="299"/>
    </location>
</feature>
<organism evidence="7 8">
    <name type="scientific">Cajanus cajan</name>
    <name type="common">Pigeon pea</name>
    <name type="synonym">Cajanus indicus</name>
    <dbReference type="NCBI Taxonomy" id="3821"/>
    <lineage>
        <taxon>Eukaryota</taxon>
        <taxon>Viridiplantae</taxon>
        <taxon>Streptophyta</taxon>
        <taxon>Embryophyta</taxon>
        <taxon>Tracheophyta</taxon>
        <taxon>Spermatophyta</taxon>
        <taxon>Magnoliopsida</taxon>
        <taxon>eudicotyledons</taxon>
        <taxon>Gunneridae</taxon>
        <taxon>Pentapetalae</taxon>
        <taxon>rosids</taxon>
        <taxon>fabids</taxon>
        <taxon>Fabales</taxon>
        <taxon>Fabaceae</taxon>
        <taxon>Papilionoideae</taxon>
        <taxon>50 kb inversion clade</taxon>
        <taxon>NPAAA clade</taxon>
        <taxon>indigoferoid/millettioid clade</taxon>
        <taxon>Phaseoleae</taxon>
        <taxon>Cajanus</taxon>
    </lineage>
</organism>
<reference evidence="7" key="1">
    <citation type="journal article" date="2012" name="Nat. Biotechnol.">
        <title>Draft genome sequence of pigeonpea (Cajanus cajan), an orphan legume crop of resource-poor farmers.</title>
        <authorList>
            <person name="Varshney R.K."/>
            <person name="Chen W."/>
            <person name="Li Y."/>
            <person name="Bharti A.K."/>
            <person name="Saxena R.K."/>
            <person name="Schlueter J.A."/>
            <person name="Donoghue M.T."/>
            <person name="Azam S."/>
            <person name="Fan G."/>
            <person name="Whaley A.M."/>
            <person name="Farmer A.D."/>
            <person name="Sheridan J."/>
            <person name="Iwata A."/>
            <person name="Tuteja R."/>
            <person name="Penmetsa R.V."/>
            <person name="Wu W."/>
            <person name="Upadhyaya H.D."/>
            <person name="Yang S.P."/>
            <person name="Shah T."/>
            <person name="Saxena K.B."/>
            <person name="Michael T."/>
            <person name="McCombie W.R."/>
            <person name="Yang B."/>
            <person name="Zhang G."/>
            <person name="Yang H."/>
            <person name="Wang J."/>
            <person name="Spillane C."/>
            <person name="Cook D.R."/>
            <person name="May G.D."/>
            <person name="Xu X."/>
            <person name="Jackson S.A."/>
        </authorList>
    </citation>
    <scope>NUCLEOTIDE SEQUENCE [LARGE SCALE GENOMIC DNA]</scope>
</reference>
<sequence>MPGLTGIGLLYKIMGHKTRKNIPVVMMSSHDSMGLVFKCLSKGAVDFLVKPIRKNELKNLWQHVWRRCHSSSGSGSESGTQTQKSVKSRSLEKSDNNSGSNDEDDHGSVGLNNGDGSDNGSGTQSSWTKRAIEVDSPKPVSQWDQIAECPDSTCAQVVHSNAEIGGNKVVPIAAKECPEQKEQLGISRRPISSIALALIRDIDLMVNYINGVPVKTAGSKHSNAPDVSPSKFNEQINRGQLDVNCENQSSKLRCKGLSLSDAITSTSDSQMHSGEFEALNRRPKSSDIENKGTNNDEDLPSLELSLKRLRGVKDAGITIQDERNVLRRSDQSAFSRYNAASNTKKSPTGCVGSNSPHNNSLEVTKKDSSRDLQSHSSGNPPNQTSNGASNNNDTGSTTNNAFAKSAVVSEPAVASTTKCLYQTSSFQPMKNNLHQLPPDHDAESVKKMAIAAPHCGSSNVVELLVEGNVGNHSINRSVSGSNNGSNGQNGSSTAVNAGGTNMESNNRLTGNSGSGDASGSGSANKVEPNKTTQREAALTKFRQKRKERKERCFHKKVMVHRVYK</sequence>
<name>A0A151R1L3_CAJCA</name>
<feature type="compositionally biased region" description="Basic and acidic residues" evidence="5">
    <location>
        <begin position="363"/>
        <end position="373"/>
    </location>
</feature>
<dbReference type="AlphaFoldDB" id="A0A151R1L3"/>
<keyword evidence="3" id="KW-0804">Transcription</keyword>
<feature type="region of interest" description="Disordered" evidence="5">
    <location>
        <begin position="70"/>
        <end position="126"/>
    </location>
</feature>
<dbReference type="GO" id="GO:0003677">
    <property type="term" value="F:DNA binding"/>
    <property type="evidence" value="ECO:0007669"/>
    <property type="project" value="EnsemblPlants"/>
</dbReference>
<dbReference type="GO" id="GO:0009736">
    <property type="term" value="P:cytokinin-activated signaling pathway"/>
    <property type="evidence" value="ECO:0007669"/>
    <property type="project" value="InterPro"/>
</dbReference>
<dbReference type="Gene3D" id="3.40.50.2300">
    <property type="match status" value="1"/>
</dbReference>
<feature type="compositionally biased region" description="Low complexity" evidence="5">
    <location>
        <begin position="474"/>
        <end position="492"/>
    </location>
</feature>
<feature type="compositionally biased region" description="Polar residues" evidence="5">
    <location>
        <begin position="374"/>
        <end position="383"/>
    </location>
</feature>
<feature type="region of interest" description="Disordered" evidence="5">
    <location>
        <begin position="329"/>
        <end position="399"/>
    </location>
</feature>
<dbReference type="Gramene" id="C.cajan_41432.t">
    <property type="protein sequence ID" value="C.cajan_41432.t"/>
    <property type="gene ID" value="C.cajan_41432"/>
</dbReference>
<dbReference type="InterPro" id="IPR011006">
    <property type="entry name" value="CheY-like_superfamily"/>
</dbReference>
<feature type="compositionally biased region" description="Low complexity" evidence="5">
    <location>
        <begin position="384"/>
        <end position="399"/>
    </location>
</feature>
<evidence type="ECO:0000256" key="5">
    <source>
        <dbReference type="SAM" id="MobiDB-lite"/>
    </source>
</evidence>
<evidence type="ECO:0000313" key="7">
    <source>
        <dbReference type="EMBL" id="KYP36464.1"/>
    </source>
</evidence>
<dbReference type="PANTHER" id="PTHR43874:SF125">
    <property type="entry name" value="TWO-COMPONENT RESPONSE REGULATOR-LIKE APRR7"/>
    <property type="match status" value="1"/>
</dbReference>
<dbReference type="PROSITE" id="PS50110">
    <property type="entry name" value="RESPONSE_REGULATORY"/>
    <property type="match status" value="1"/>
</dbReference>
<dbReference type="STRING" id="3821.A0A151R1L3"/>
<keyword evidence="1" id="KW-0902">Two-component regulatory system</keyword>
<dbReference type="GO" id="GO:0010017">
    <property type="term" value="P:red or far-red light signaling pathway"/>
    <property type="evidence" value="ECO:0007669"/>
    <property type="project" value="EnsemblPlants"/>
</dbReference>
<evidence type="ECO:0000256" key="1">
    <source>
        <dbReference type="ARBA" id="ARBA00023012"/>
    </source>
</evidence>
<dbReference type="GO" id="GO:0005634">
    <property type="term" value="C:nucleus"/>
    <property type="evidence" value="ECO:0007669"/>
    <property type="project" value="EnsemblPlants"/>
</dbReference>
<feature type="region of interest" description="Disordered" evidence="5">
    <location>
        <begin position="474"/>
        <end position="536"/>
    </location>
</feature>
<dbReference type="PANTHER" id="PTHR43874">
    <property type="entry name" value="TWO-COMPONENT RESPONSE REGULATOR"/>
    <property type="match status" value="1"/>
</dbReference>
<dbReference type="Pfam" id="PF00072">
    <property type="entry name" value="Response_reg"/>
    <property type="match status" value="1"/>
</dbReference>
<evidence type="ECO:0000256" key="2">
    <source>
        <dbReference type="ARBA" id="ARBA00023015"/>
    </source>
</evidence>
<evidence type="ECO:0000259" key="6">
    <source>
        <dbReference type="PROSITE" id="PS50110"/>
    </source>
</evidence>
<dbReference type="GO" id="GO:0045892">
    <property type="term" value="P:negative regulation of DNA-templated transcription"/>
    <property type="evidence" value="ECO:0007669"/>
    <property type="project" value="EnsemblPlants"/>
</dbReference>
<gene>
    <name evidence="7" type="ORF">KK1_042420</name>
</gene>
<feature type="compositionally biased region" description="Low complexity" evidence="5">
    <location>
        <begin position="108"/>
        <end position="122"/>
    </location>
</feature>
<feature type="domain" description="Response regulatory" evidence="6">
    <location>
        <begin position="1"/>
        <end position="65"/>
    </location>
</feature>
<feature type="compositionally biased region" description="Polar residues" evidence="5">
    <location>
        <begin position="331"/>
        <end position="362"/>
    </location>
</feature>
<evidence type="ECO:0000256" key="4">
    <source>
        <dbReference type="PROSITE-ProRule" id="PRU00169"/>
    </source>
</evidence>
<keyword evidence="2" id="KW-0805">Transcription regulation</keyword>
<feature type="compositionally biased region" description="Basic and acidic residues" evidence="5">
    <location>
        <begin position="274"/>
        <end position="290"/>
    </location>
</feature>
<dbReference type="OMA" id="CDIPTHT"/>
<feature type="compositionally biased region" description="Low complexity" evidence="5">
    <location>
        <begin position="70"/>
        <end position="79"/>
    </location>
</feature>
<dbReference type="SUPFAM" id="SSF52172">
    <property type="entry name" value="CheY-like"/>
    <property type="match status" value="1"/>
</dbReference>
<comment type="caution">
    <text evidence="4">Lacks conserved residue(s) required for the propagation of feature annotation.</text>
</comment>
<proteinExistence type="predicted"/>
<dbReference type="GO" id="GO:0000160">
    <property type="term" value="P:phosphorelay signal transduction system"/>
    <property type="evidence" value="ECO:0007669"/>
    <property type="project" value="UniProtKB-KW"/>
</dbReference>
<protein>
    <submittedName>
        <fullName evidence="7">Two-component response regulator-like APRR7</fullName>
    </submittedName>
</protein>